<dbReference type="Pfam" id="PF00420">
    <property type="entry name" value="Oxidored_q2"/>
    <property type="match status" value="1"/>
</dbReference>
<keyword evidence="5" id="KW-1278">Translocase</keyword>
<protein>
    <recommendedName>
        <fullName evidence="3">NADH-ubiquinone oxidoreductase chain 4L</fullName>
    </recommendedName>
    <alternativeName>
        <fullName evidence="9">NADH dehydrogenase subunit 4L</fullName>
    </alternativeName>
</protein>
<comment type="subcellular location">
    <subcellularLocation>
        <location evidence="1">Membrane</location>
        <topology evidence="1">Multi-pass membrane protein</topology>
    </subcellularLocation>
</comment>
<keyword evidence="6 11" id="KW-1133">Transmembrane helix</keyword>
<dbReference type="AlphaFoldDB" id="A0A0A6ZL11"/>
<evidence type="ECO:0000256" key="1">
    <source>
        <dbReference type="ARBA" id="ARBA00004141"/>
    </source>
</evidence>
<evidence type="ECO:0000256" key="7">
    <source>
        <dbReference type="ARBA" id="ARBA00023027"/>
    </source>
</evidence>
<organism evidence="12">
    <name type="scientific">Pselaphanus sp. QL-2013</name>
    <dbReference type="NCBI Taxonomy" id="1421598"/>
    <lineage>
        <taxon>Eukaryota</taxon>
        <taxon>Metazoa</taxon>
        <taxon>Ecdysozoa</taxon>
        <taxon>Arthropoda</taxon>
        <taxon>Hexapoda</taxon>
        <taxon>Insecta</taxon>
        <taxon>Pterygota</taxon>
        <taxon>Neoptera</taxon>
        <taxon>Endopterygota</taxon>
        <taxon>Hymenoptera</taxon>
        <taxon>Apocrita</taxon>
        <taxon>Ichneumonoidea</taxon>
        <taxon>Braconidae</taxon>
        <taxon>Pselaphaninae</taxon>
        <taxon>Pselaphanus</taxon>
    </lineage>
</organism>
<dbReference type="InterPro" id="IPR039428">
    <property type="entry name" value="NUOK/Mnh_C1-like"/>
</dbReference>
<evidence type="ECO:0000256" key="5">
    <source>
        <dbReference type="ARBA" id="ARBA00022967"/>
    </source>
</evidence>
<evidence type="ECO:0000256" key="3">
    <source>
        <dbReference type="ARBA" id="ARBA00016612"/>
    </source>
</evidence>
<comment type="similarity">
    <text evidence="2">Belongs to the complex I subunit 4L family.</text>
</comment>
<keyword evidence="12" id="KW-0496">Mitochondrion</keyword>
<evidence type="ECO:0000256" key="8">
    <source>
        <dbReference type="ARBA" id="ARBA00023136"/>
    </source>
</evidence>
<dbReference type="GO" id="GO:0008137">
    <property type="term" value="F:NADH dehydrogenase (ubiquinone) activity"/>
    <property type="evidence" value="ECO:0007669"/>
    <property type="project" value="UniProtKB-EC"/>
</dbReference>
<evidence type="ECO:0000256" key="10">
    <source>
        <dbReference type="ARBA" id="ARBA00049551"/>
    </source>
</evidence>
<reference evidence="12" key="1">
    <citation type="submission" date="2013-07" db="EMBL/GenBank/DDBJ databases">
        <title>The comparative mitochondrial genomes from Braconidae subfamilies and the phylogeny of the Hymenoptera.</title>
        <authorList>
            <person name="Li Q."/>
            <person name="Wei S.J."/>
            <person name="Chen X.X."/>
        </authorList>
    </citation>
    <scope>NUCLEOTIDE SEQUENCE</scope>
</reference>
<dbReference type="GO" id="GO:0016020">
    <property type="term" value="C:membrane"/>
    <property type="evidence" value="ECO:0007669"/>
    <property type="project" value="UniProtKB-SubCell"/>
</dbReference>
<name>A0A0A6ZL11_9HYME</name>
<accession>A0A0A6ZL11</accession>
<evidence type="ECO:0000256" key="2">
    <source>
        <dbReference type="ARBA" id="ARBA00010519"/>
    </source>
</evidence>
<feature type="transmembrane region" description="Helical" evidence="11">
    <location>
        <begin position="29"/>
        <end position="49"/>
    </location>
</feature>
<feature type="transmembrane region" description="Helical" evidence="11">
    <location>
        <begin position="6"/>
        <end position="22"/>
    </location>
</feature>
<dbReference type="EMBL" id="KF385876">
    <property type="protein sequence ID" value="AHA52568.1"/>
    <property type="molecule type" value="Genomic_DNA"/>
</dbReference>
<gene>
    <name evidence="12" type="primary">ND4L</name>
</gene>
<feature type="transmembrane region" description="Helical" evidence="11">
    <location>
        <begin position="55"/>
        <end position="78"/>
    </location>
</feature>
<dbReference type="Gene3D" id="1.10.287.3510">
    <property type="match status" value="1"/>
</dbReference>
<proteinExistence type="inferred from homology"/>
<evidence type="ECO:0000313" key="12">
    <source>
        <dbReference type="EMBL" id="AHA52568.1"/>
    </source>
</evidence>
<keyword evidence="7" id="KW-0520">NAD</keyword>
<evidence type="ECO:0000256" key="9">
    <source>
        <dbReference type="ARBA" id="ARBA00031586"/>
    </source>
</evidence>
<evidence type="ECO:0000256" key="6">
    <source>
        <dbReference type="ARBA" id="ARBA00022989"/>
    </source>
</evidence>
<keyword evidence="4 11" id="KW-0812">Transmembrane</keyword>
<keyword evidence="8 11" id="KW-0472">Membrane</keyword>
<geneLocation type="mitochondrion" evidence="12"/>
<evidence type="ECO:0000256" key="4">
    <source>
        <dbReference type="ARBA" id="ARBA00022692"/>
    </source>
</evidence>
<sequence length="95" mass="11472">MILIYLNMLMFFISILLFSFYFKHMLLTLISIEFMMINLMMNIYLNLLYLKINLFFISFFLTISVCESVLGLSLLIFMMRFTGNDFMKSLNLMKW</sequence>
<evidence type="ECO:0000256" key="11">
    <source>
        <dbReference type="SAM" id="Phobius"/>
    </source>
</evidence>
<comment type="catalytic activity">
    <reaction evidence="10">
        <text>a ubiquinone + NADH + 5 H(+)(in) = a ubiquinol + NAD(+) + 4 H(+)(out)</text>
        <dbReference type="Rhea" id="RHEA:29091"/>
        <dbReference type="Rhea" id="RHEA-COMP:9565"/>
        <dbReference type="Rhea" id="RHEA-COMP:9566"/>
        <dbReference type="ChEBI" id="CHEBI:15378"/>
        <dbReference type="ChEBI" id="CHEBI:16389"/>
        <dbReference type="ChEBI" id="CHEBI:17976"/>
        <dbReference type="ChEBI" id="CHEBI:57540"/>
        <dbReference type="ChEBI" id="CHEBI:57945"/>
        <dbReference type="EC" id="7.1.1.2"/>
    </reaction>
</comment>